<dbReference type="GO" id="GO:0046872">
    <property type="term" value="F:metal ion binding"/>
    <property type="evidence" value="ECO:0007669"/>
    <property type="project" value="InterPro"/>
</dbReference>
<proteinExistence type="predicted"/>
<evidence type="ECO:0000259" key="2">
    <source>
        <dbReference type="PROSITE" id="PS50846"/>
    </source>
</evidence>
<dbReference type="PROSITE" id="PS50846">
    <property type="entry name" value="HMA_2"/>
    <property type="match status" value="1"/>
</dbReference>
<dbReference type="Gene3D" id="3.30.70.100">
    <property type="match status" value="1"/>
</dbReference>
<keyword evidence="4" id="KW-1185">Reference proteome</keyword>
<feature type="chain" id="PRO_5036926613" description="HMA domain-containing protein" evidence="1">
    <location>
        <begin position="24"/>
        <end position="112"/>
    </location>
</feature>
<dbReference type="KEGG" id="aup:AsAng_0027640"/>
<gene>
    <name evidence="3" type="ORF">AsAng_0027640</name>
</gene>
<dbReference type="RefSeq" id="WP_264793169.1">
    <property type="nucleotide sequence ID" value="NZ_AP026867.1"/>
</dbReference>
<reference evidence="3" key="1">
    <citation type="submission" date="2022-09" db="EMBL/GenBank/DDBJ databases">
        <title>Aureispira anguillicida sp. nov., isolated from Leptocephalus of Japanese eel Anguilla japonica.</title>
        <authorList>
            <person name="Yuasa K."/>
            <person name="Mekata T."/>
            <person name="Ikunari K."/>
        </authorList>
    </citation>
    <scope>NUCLEOTIDE SEQUENCE</scope>
    <source>
        <strain evidence="3">EL160426</strain>
    </source>
</reference>
<dbReference type="InterPro" id="IPR006121">
    <property type="entry name" value="HMA_dom"/>
</dbReference>
<evidence type="ECO:0000313" key="3">
    <source>
        <dbReference type="EMBL" id="BDS12049.1"/>
    </source>
</evidence>
<dbReference type="AlphaFoldDB" id="A0A915YFF9"/>
<sequence length="112" mass="12903">MKIIKMVLLPIMILLLNLSSVFCQDQLDANKYITKKETKNKSTIISKTYKLKGLKQSCCLGIVTYSLKEVKGFIRAESNLKQQKILVWYDSKKCKEEAIKKAINKTPYPIED</sequence>
<accession>A0A915YFF9</accession>
<keyword evidence="1" id="KW-0732">Signal</keyword>
<name>A0A915YFF9_9BACT</name>
<dbReference type="SUPFAM" id="SSF55008">
    <property type="entry name" value="HMA, heavy metal-associated domain"/>
    <property type="match status" value="1"/>
</dbReference>
<evidence type="ECO:0000256" key="1">
    <source>
        <dbReference type="SAM" id="SignalP"/>
    </source>
</evidence>
<dbReference type="EMBL" id="AP026867">
    <property type="protein sequence ID" value="BDS12049.1"/>
    <property type="molecule type" value="Genomic_DNA"/>
</dbReference>
<feature type="domain" description="HMA" evidence="2">
    <location>
        <begin position="45"/>
        <end position="111"/>
    </location>
</feature>
<protein>
    <recommendedName>
        <fullName evidence="2">HMA domain-containing protein</fullName>
    </recommendedName>
</protein>
<organism evidence="3 4">
    <name type="scientific">Aureispira anguillae</name>
    <dbReference type="NCBI Taxonomy" id="2864201"/>
    <lineage>
        <taxon>Bacteria</taxon>
        <taxon>Pseudomonadati</taxon>
        <taxon>Bacteroidota</taxon>
        <taxon>Saprospiria</taxon>
        <taxon>Saprospirales</taxon>
        <taxon>Saprospiraceae</taxon>
        <taxon>Aureispira</taxon>
    </lineage>
</organism>
<feature type="signal peptide" evidence="1">
    <location>
        <begin position="1"/>
        <end position="23"/>
    </location>
</feature>
<evidence type="ECO:0000313" key="4">
    <source>
        <dbReference type="Proteomes" id="UP001060919"/>
    </source>
</evidence>
<dbReference type="InterPro" id="IPR036163">
    <property type="entry name" value="HMA_dom_sf"/>
</dbReference>
<dbReference type="Proteomes" id="UP001060919">
    <property type="component" value="Chromosome"/>
</dbReference>